<reference evidence="2 3" key="1">
    <citation type="journal article" date="2017" name="Gigascience">
        <title>Draft genome of the honey bee ectoparasitic mite, Tropilaelaps mercedesae, is shaped by the parasitic life history.</title>
        <authorList>
            <person name="Dong X."/>
            <person name="Armstrong S.D."/>
            <person name="Xia D."/>
            <person name="Makepeace B.L."/>
            <person name="Darby A.C."/>
            <person name="Kadowaki T."/>
        </authorList>
    </citation>
    <scope>NUCLEOTIDE SEQUENCE [LARGE SCALE GENOMIC DNA]</scope>
    <source>
        <strain evidence="2">Wuxi-XJTLU</strain>
    </source>
</reference>
<dbReference type="SUPFAM" id="SSF54211">
    <property type="entry name" value="Ribosomal protein S5 domain 2-like"/>
    <property type="match status" value="1"/>
</dbReference>
<dbReference type="InterPro" id="IPR020568">
    <property type="entry name" value="Ribosomal_Su5_D2-typ_SF"/>
</dbReference>
<organism evidence="2 3">
    <name type="scientific">Tropilaelaps mercedesae</name>
    <dbReference type="NCBI Taxonomy" id="418985"/>
    <lineage>
        <taxon>Eukaryota</taxon>
        <taxon>Metazoa</taxon>
        <taxon>Ecdysozoa</taxon>
        <taxon>Arthropoda</taxon>
        <taxon>Chelicerata</taxon>
        <taxon>Arachnida</taxon>
        <taxon>Acari</taxon>
        <taxon>Parasitiformes</taxon>
        <taxon>Mesostigmata</taxon>
        <taxon>Gamasina</taxon>
        <taxon>Dermanyssoidea</taxon>
        <taxon>Laelapidae</taxon>
        <taxon>Tropilaelaps</taxon>
    </lineage>
</organism>
<name>A0A1V9XDZ9_9ACAR</name>
<dbReference type="OrthoDB" id="45882at2759"/>
<evidence type="ECO:0000313" key="3">
    <source>
        <dbReference type="Proteomes" id="UP000192247"/>
    </source>
</evidence>
<dbReference type="EMBL" id="MNPL01013615">
    <property type="protein sequence ID" value="OQR71767.1"/>
    <property type="molecule type" value="Genomic_DNA"/>
</dbReference>
<dbReference type="InterPro" id="IPR027408">
    <property type="entry name" value="PNPase/RNase_PH_dom_sf"/>
</dbReference>
<dbReference type="Proteomes" id="UP000192247">
    <property type="component" value="Unassembled WGS sequence"/>
</dbReference>
<dbReference type="AlphaFoldDB" id="A0A1V9XDZ9"/>
<feature type="domain" description="Exoribonuclease phosphorolytic" evidence="1">
    <location>
        <begin position="31"/>
        <end position="84"/>
    </location>
</feature>
<gene>
    <name evidence="2" type="ORF">BIW11_10793</name>
</gene>
<evidence type="ECO:0000259" key="1">
    <source>
        <dbReference type="Pfam" id="PF01138"/>
    </source>
</evidence>
<evidence type="ECO:0000313" key="2">
    <source>
        <dbReference type="EMBL" id="OQR71767.1"/>
    </source>
</evidence>
<accession>A0A1V9XDZ9</accession>
<protein>
    <submittedName>
        <fullName evidence="2">Exosome complex component RRP43-like</fullName>
    </submittedName>
</protein>
<dbReference type="InterPro" id="IPR001247">
    <property type="entry name" value="ExoRNase_PH_dom1"/>
</dbReference>
<comment type="caution">
    <text evidence="2">The sequence shown here is derived from an EMBL/GenBank/DDBJ whole genome shotgun (WGS) entry which is preliminary data.</text>
</comment>
<proteinExistence type="predicted"/>
<dbReference type="InParanoid" id="A0A1V9XDZ9"/>
<dbReference type="Pfam" id="PF01138">
    <property type="entry name" value="RNase_PH"/>
    <property type="match status" value="1"/>
</dbReference>
<keyword evidence="3" id="KW-1185">Reference proteome</keyword>
<dbReference type="Gene3D" id="3.30.230.70">
    <property type="entry name" value="GHMP Kinase, N-terminal domain"/>
    <property type="match status" value="1"/>
</dbReference>
<sequence>MAEKLRILQAQADLAEGKFARKDSRALNSHRALEMTVGPIKSADGSCLVRFGNTCVLCGMRAEITEKQLGDNFQDVNISVQVQLPFRNIGWVLPAQS</sequence>